<keyword evidence="2" id="KW-0732">Signal</keyword>
<dbReference type="EMBL" id="LR743508">
    <property type="protein sequence ID" value="CAA2109779.1"/>
    <property type="molecule type" value="Genomic_DNA"/>
</dbReference>
<accession>A0A679JGA6</accession>
<dbReference type="AlphaFoldDB" id="A0A679JGA6"/>
<protein>
    <recommendedName>
        <fullName evidence="4">DUF1566 domain-containing protein</fullName>
    </recommendedName>
</protein>
<gene>
    <name evidence="3" type="ORF">VVAX_06051</name>
</gene>
<name>A0A679JGA6_VARPD</name>
<feature type="signal peptide" evidence="2">
    <location>
        <begin position="1"/>
        <end position="22"/>
    </location>
</feature>
<dbReference type="PROSITE" id="PS51257">
    <property type="entry name" value="PROKAR_LIPOPROTEIN"/>
    <property type="match status" value="1"/>
</dbReference>
<reference evidence="3" key="1">
    <citation type="submission" date="2019-12" db="EMBL/GenBank/DDBJ databases">
        <authorList>
            <person name="Cremers G."/>
        </authorList>
    </citation>
    <scope>NUCLEOTIDE SEQUENCE</scope>
    <source>
        <strain evidence="3">Vvax</strain>
    </source>
</reference>
<evidence type="ECO:0008006" key="4">
    <source>
        <dbReference type="Google" id="ProtNLM"/>
    </source>
</evidence>
<sequence length="656" mass="63975">MTMYLRSTFRCIRDLCGASALALLLASCGGGGGGSSGFVPFVLPPAQTPAGQASVTIDDDAQGAAPPTRISATYSVRINSLADGFFAVGGNCTTPPAANTSLDSTGTVATTRLSGGNCEAGQTLSLTLDPSKAVLDNATLANAAPWTRSYAIAAGPQKIGGTISGLVGSVVLQNNAGETLTATSDGAFEFATAIASGGAYAVTVATQPAGQTCTVGQGSGTVGTNPVNGIAVVCAANAYTVAGAVTGLAGTVVLQNNGGDALTLSADGAFTFSVPVAQGAAYDVTVLTQPATQTCTVSNGSATMGAANVTNVAVACAANTSTVGGTVTGLSGSVVLQNNGGDNLALNADGSFTFATAIAAGAAYDVTVLTQPAAQTCTVSNGSGTVAAVNVTNVGVVCSSAATTLSVAASPVIVAVKGAASTLLVTNTGAAPALNVRATLPGGWGAVTVDDSACTAVAPGANCTLSFSSQAPYVAGEAVSIQGDNTPARTVTVAFSLKGYLVFDVPAANVATVVDSADLSVLPGPYYNWGTGVAVPGAVSLTDGAANTQAMLAAMGSGTFHAAGACKASTLAGLNWYLPAICQLGSGTPCSAAGASVQKNLIDHGLGWFAGTDNERWSSTQSGASEAWSHKRTDGSATAKPKATGQPVRCVASVAW</sequence>
<evidence type="ECO:0000313" key="3">
    <source>
        <dbReference type="EMBL" id="CAA2109779.1"/>
    </source>
</evidence>
<feature type="region of interest" description="Disordered" evidence="1">
    <location>
        <begin position="617"/>
        <end position="644"/>
    </location>
</feature>
<organism evidence="3">
    <name type="scientific">Variovorax paradoxus</name>
    <dbReference type="NCBI Taxonomy" id="34073"/>
    <lineage>
        <taxon>Bacteria</taxon>
        <taxon>Pseudomonadati</taxon>
        <taxon>Pseudomonadota</taxon>
        <taxon>Betaproteobacteria</taxon>
        <taxon>Burkholderiales</taxon>
        <taxon>Comamonadaceae</taxon>
        <taxon>Variovorax</taxon>
    </lineage>
</organism>
<evidence type="ECO:0000256" key="1">
    <source>
        <dbReference type="SAM" id="MobiDB-lite"/>
    </source>
</evidence>
<evidence type="ECO:0000256" key="2">
    <source>
        <dbReference type="SAM" id="SignalP"/>
    </source>
</evidence>
<feature type="chain" id="PRO_5025398474" description="DUF1566 domain-containing protein" evidence="2">
    <location>
        <begin position="23"/>
        <end position="656"/>
    </location>
</feature>
<proteinExistence type="predicted"/>